<accession>A0A840S058</accession>
<reference evidence="1 2" key="1">
    <citation type="submission" date="2020-08" db="EMBL/GenBank/DDBJ databases">
        <title>Genomic Encyclopedia of Type Strains, Phase IV (KMG-IV): sequencing the most valuable type-strain genomes for metagenomic binning, comparative biology and taxonomic classification.</title>
        <authorList>
            <person name="Goeker M."/>
        </authorList>
    </citation>
    <scope>NUCLEOTIDE SEQUENCE [LARGE SCALE GENOMIC DNA]</scope>
    <source>
        <strain evidence="1 2">DSM 23958</strain>
    </source>
</reference>
<comment type="caution">
    <text evidence="1">The sequence shown here is derived from an EMBL/GenBank/DDBJ whole genome shotgun (WGS) entry which is preliminary data.</text>
</comment>
<proteinExistence type="predicted"/>
<gene>
    <name evidence="1" type="ORF">HNQ51_001761</name>
</gene>
<name>A0A840S058_9BURK</name>
<evidence type="ECO:0000313" key="1">
    <source>
        <dbReference type="EMBL" id="MBB5204447.1"/>
    </source>
</evidence>
<sequence length="177" mass="18427">MALTFLPGSLVIESDSSILDLPAFHAALRDWEDSAEAAVYPVTHTYKEIPLGGGAIFPAVDLVNGWQLRFPAPGNYTIRGNLGGTILPVAGVYVERQTSAAYVTTAIGGSGPSAISIAEAVRSELTAELVRLRELALLHGLEPGAPLVVDDANGTRSAGAVVQSVVTSQTTTTVSRQ</sequence>
<protein>
    <submittedName>
        <fullName evidence="1">Uncharacterized protein</fullName>
    </submittedName>
</protein>
<dbReference type="RefSeq" id="WP_138855876.1">
    <property type="nucleotide sequence ID" value="NZ_CP040709.1"/>
</dbReference>
<evidence type="ECO:0000313" key="2">
    <source>
        <dbReference type="Proteomes" id="UP000554837"/>
    </source>
</evidence>
<organism evidence="1 2">
    <name type="scientific">Inhella inkyongensis</name>
    <dbReference type="NCBI Taxonomy" id="392593"/>
    <lineage>
        <taxon>Bacteria</taxon>
        <taxon>Pseudomonadati</taxon>
        <taxon>Pseudomonadota</taxon>
        <taxon>Betaproteobacteria</taxon>
        <taxon>Burkholderiales</taxon>
        <taxon>Sphaerotilaceae</taxon>
        <taxon>Inhella</taxon>
    </lineage>
</organism>
<keyword evidence="2" id="KW-1185">Reference proteome</keyword>
<dbReference type="EMBL" id="JACHHO010000002">
    <property type="protein sequence ID" value="MBB5204447.1"/>
    <property type="molecule type" value="Genomic_DNA"/>
</dbReference>
<dbReference type="Proteomes" id="UP000554837">
    <property type="component" value="Unassembled WGS sequence"/>
</dbReference>
<dbReference type="AlphaFoldDB" id="A0A840S058"/>